<keyword evidence="4" id="KW-0598">Phosphotransferase system</keyword>
<dbReference type="PROSITE" id="PS51095">
    <property type="entry name" value="PTS_EIIA_TYPE_3"/>
    <property type="match status" value="1"/>
</dbReference>
<dbReference type="RefSeq" id="WP_407883756.1">
    <property type="nucleotide sequence ID" value="NZ_BQXO01000003.1"/>
</dbReference>
<keyword evidence="3" id="KW-0808">Transferase</keyword>
<keyword evidence="7" id="KW-1185">Reference proteome</keyword>
<organism evidence="6 7">
    <name type="scientific">Furfurilactobacillus curtus</name>
    <dbReference type="NCBI Taxonomy" id="1746200"/>
    <lineage>
        <taxon>Bacteria</taxon>
        <taxon>Bacillati</taxon>
        <taxon>Bacillota</taxon>
        <taxon>Bacilli</taxon>
        <taxon>Lactobacillales</taxon>
        <taxon>Lactobacillaceae</taxon>
        <taxon>Furfurilactobacillus</taxon>
    </lineage>
</organism>
<dbReference type="InterPro" id="IPR003188">
    <property type="entry name" value="PTS_IIA_lac/cel"/>
</dbReference>
<protein>
    <submittedName>
        <fullName evidence="6">PTS cellobiose transporter subunit IIA</fullName>
    </submittedName>
</protein>
<reference evidence="6 7" key="1">
    <citation type="submission" date="2022-03" db="EMBL/GenBank/DDBJ databases">
        <title>Draft genome sequence of Furfurilactobacillus curtus JCM 31185.</title>
        <authorList>
            <person name="Suzuki S."/>
            <person name="Endo A."/>
            <person name="Kajikawa A."/>
        </authorList>
    </citation>
    <scope>NUCLEOTIDE SEQUENCE [LARGE SCALE GENOMIC DNA]</scope>
    <source>
        <strain evidence="6 7">JCM 31185</strain>
    </source>
</reference>
<evidence type="ECO:0000313" key="6">
    <source>
        <dbReference type="EMBL" id="GKT05996.1"/>
    </source>
</evidence>
<evidence type="ECO:0000256" key="5">
    <source>
        <dbReference type="PROSITE-ProRule" id="PRU00418"/>
    </source>
</evidence>
<keyword evidence="2" id="KW-0762">Sugar transport</keyword>
<dbReference type="CDD" id="cd00215">
    <property type="entry name" value="PTS_IIA_lac"/>
    <property type="match status" value="1"/>
</dbReference>
<dbReference type="PIRSF" id="PIRSF000699">
    <property type="entry name" value="PTS_IILac_III"/>
    <property type="match status" value="1"/>
</dbReference>
<name>A0ABQ5JS53_9LACO</name>
<evidence type="ECO:0000313" key="7">
    <source>
        <dbReference type="Proteomes" id="UP001628078"/>
    </source>
</evidence>
<evidence type="ECO:0000256" key="4">
    <source>
        <dbReference type="ARBA" id="ARBA00022683"/>
    </source>
</evidence>
<evidence type="ECO:0000256" key="2">
    <source>
        <dbReference type="ARBA" id="ARBA00022597"/>
    </source>
</evidence>
<dbReference type="PANTHER" id="PTHR34382">
    <property type="entry name" value="PTS SYSTEM N,N'-DIACETYLCHITOBIOSE-SPECIFIC EIIA COMPONENT"/>
    <property type="match status" value="1"/>
</dbReference>
<dbReference type="Pfam" id="PF02255">
    <property type="entry name" value="PTS_IIA"/>
    <property type="match status" value="1"/>
</dbReference>
<feature type="modified residue" description="Phosphohistidine; by HPr" evidence="5">
    <location>
        <position position="77"/>
    </location>
</feature>
<comment type="caution">
    <text evidence="6">The sequence shown here is derived from an EMBL/GenBank/DDBJ whole genome shotgun (WGS) entry which is preliminary data.</text>
</comment>
<sequence length="109" mass="12110">MNDEYSQIVMSIIMQGGDAKNDCMTAIKAAKEGNFTTAQQSLKDADQALMKAHDVQTKLLTQEAQGHHTEVNLYMVHAQDWLMNGITFKDLTTEIVALYQTMAGNKSNN</sequence>
<dbReference type="InterPro" id="IPR036542">
    <property type="entry name" value="PTS_IIA_lac/cel_sf"/>
</dbReference>
<evidence type="ECO:0000256" key="1">
    <source>
        <dbReference type="ARBA" id="ARBA00022448"/>
    </source>
</evidence>
<dbReference type="Gene3D" id="1.20.58.80">
    <property type="entry name" value="Phosphotransferase system, lactose/cellobiose-type IIA subunit"/>
    <property type="match status" value="1"/>
</dbReference>
<evidence type="ECO:0000256" key="3">
    <source>
        <dbReference type="ARBA" id="ARBA00022679"/>
    </source>
</evidence>
<accession>A0ABQ5JS53</accession>
<dbReference type="Proteomes" id="UP001628078">
    <property type="component" value="Unassembled WGS sequence"/>
</dbReference>
<dbReference type="PANTHER" id="PTHR34382:SF7">
    <property type="entry name" value="PTS SYSTEM N,N'-DIACETYLCHITOBIOSE-SPECIFIC EIIA COMPONENT"/>
    <property type="match status" value="1"/>
</dbReference>
<dbReference type="EMBL" id="BQXO01000003">
    <property type="protein sequence ID" value="GKT05996.1"/>
    <property type="molecule type" value="Genomic_DNA"/>
</dbReference>
<dbReference type="SUPFAM" id="SSF46973">
    <property type="entry name" value="Enzyme IIa from lactose specific PTS, IIa-lac"/>
    <property type="match status" value="1"/>
</dbReference>
<keyword evidence="1" id="KW-0813">Transport</keyword>
<proteinExistence type="predicted"/>
<gene>
    <name evidence="6" type="ORF">JCM31185_12840</name>
</gene>